<name>A0A1G7W5R8_9SPHI</name>
<feature type="coiled-coil region" evidence="1">
    <location>
        <begin position="1"/>
        <end position="28"/>
    </location>
</feature>
<dbReference type="STRING" id="405671.SAMN05421827_109108"/>
<keyword evidence="3" id="KW-1185">Reference proteome</keyword>
<evidence type="ECO:0000313" key="2">
    <source>
        <dbReference type="EMBL" id="SDG67221.1"/>
    </source>
</evidence>
<dbReference type="AlphaFoldDB" id="A0A1G7W5R8"/>
<sequence>MTETKKQTKSLEVQIQDLMRLKAELKESLKPSPLRGMLETMFSSLEKQSKDDPFMRINSKYMKELQEAKEFVTKKYIEETELEINLLLKELSKSV</sequence>
<organism evidence="2 3">
    <name type="scientific">Pedobacter terrae</name>
    <dbReference type="NCBI Taxonomy" id="405671"/>
    <lineage>
        <taxon>Bacteria</taxon>
        <taxon>Pseudomonadati</taxon>
        <taxon>Bacteroidota</taxon>
        <taxon>Sphingobacteriia</taxon>
        <taxon>Sphingobacteriales</taxon>
        <taxon>Sphingobacteriaceae</taxon>
        <taxon>Pedobacter</taxon>
    </lineage>
</organism>
<protein>
    <submittedName>
        <fullName evidence="2">Uncharacterized protein</fullName>
    </submittedName>
</protein>
<evidence type="ECO:0000313" key="3">
    <source>
        <dbReference type="Proteomes" id="UP000199643"/>
    </source>
</evidence>
<evidence type="ECO:0000256" key="1">
    <source>
        <dbReference type="SAM" id="Coils"/>
    </source>
</evidence>
<keyword evidence="1" id="KW-0175">Coiled coil</keyword>
<accession>A0A1G7W5R8</accession>
<dbReference type="Proteomes" id="UP000199643">
    <property type="component" value="Unassembled WGS sequence"/>
</dbReference>
<gene>
    <name evidence="2" type="ORF">SAMN05421827_109108</name>
</gene>
<reference evidence="3" key="1">
    <citation type="submission" date="2016-10" db="EMBL/GenBank/DDBJ databases">
        <authorList>
            <person name="Varghese N."/>
            <person name="Submissions S."/>
        </authorList>
    </citation>
    <scope>NUCLEOTIDE SEQUENCE [LARGE SCALE GENOMIC DNA]</scope>
    <source>
        <strain evidence="3">DSM 17933</strain>
    </source>
</reference>
<dbReference type="EMBL" id="FNCH01000009">
    <property type="protein sequence ID" value="SDG67221.1"/>
    <property type="molecule type" value="Genomic_DNA"/>
</dbReference>
<dbReference type="RefSeq" id="WP_090500517.1">
    <property type="nucleotide sequence ID" value="NZ_FNCH01000009.1"/>
</dbReference>
<proteinExistence type="predicted"/>